<keyword evidence="2" id="KW-1185">Reference proteome</keyword>
<gene>
    <name evidence="1" type="ORF">KNCP2_02700</name>
</gene>
<name>A0ABP9TS66_9RICK</name>
<dbReference type="EMBL" id="BAABMM010000012">
    <property type="protein sequence ID" value="GAA5251982.1"/>
    <property type="molecule type" value="Genomic_DNA"/>
</dbReference>
<dbReference type="SUPFAM" id="SSF53474">
    <property type="entry name" value="alpha/beta-Hydrolases"/>
    <property type="match status" value="1"/>
</dbReference>
<dbReference type="InterPro" id="IPR029058">
    <property type="entry name" value="AB_hydrolase_fold"/>
</dbReference>
<sequence length="115" mass="13439">MLDYTHPGELGIFLNEATINYIKEDIKLKGYFDGQYLSNSFSLLRANDLIWTFFVNNYLLGKKPMPFDLLYWNVDSTNLPAKIYEEYLHNTYCNNLLKESNNLEVLGTTIDLEKV</sequence>
<dbReference type="Proteomes" id="UP001628124">
    <property type="component" value="Unassembled WGS sequence"/>
</dbReference>
<dbReference type="InterPro" id="IPR051321">
    <property type="entry name" value="PHA/PHB_synthase"/>
</dbReference>
<accession>A0ABP9TS66</accession>
<evidence type="ECO:0000313" key="2">
    <source>
        <dbReference type="Proteomes" id="UP001628124"/>
    </source>
</evidence>
<proteinExistence type="predicted"/>
<evidence type="ECO:0000313" key="1">
    <source>
        <dbReference type="EMBL" id="GAA5251982.1"/>
    </source>
</evidence>
<dbReference type="PANTHER" id="PTHR36837">
    <property type="entry name" value="POLY(3-HYDROXYALKANOATE) POLYMERASE SUBUNIT PHAC"/>
    <property type="match status" value="1"/>
</dbReference>
<dbReference type="RefSeq" id="WP_412707675.1">
    <property type="nucleotide sequence ID" value="NZ_BAABMM010000012.1"/>
</dbReference>
<dbReference type="PANTHER" id="PTHR36837:SF5">
    <property type="entry name" value="POLY-3-HYDROXYBUTYRATE SYNTHASE"/>
    <property type="match status" value="1"/>
</dbReference>
<comment type="caution">
    <text evidence="1">The sequence shown here is derived from an EMBL/GenBank/DDBJ whole genome shotgun (WGS) entry which is preliminary data.</text>
</comment>
<protein>
    <submittedName>
        <fullName evidence="1">Uncharacterized protein</fullName>
    </submittedName>
</protein>
<reference evidence="1 2" key="1">
    <citation type="journal article" date="2024" name="Microbiol. Immunol.">
        <title>Discovery of a novel spotted fever group Rickettsia, 'Candidatus Rickettsia kedanie,' in unfed larval chigger mites, Leptotrombidium scutellare.</title>
        <authorList>
            <person name="Ogawa M."/>
            <person name="Matsutani M."/>
            <person name="Katayama T."/>
            <person name="Takada N."/>
            <person name="Noda S."/>
            <person name="Takahashi M."/>
            <person name="Kageyama D."/>
            <person name="Hanaoka N."/>
            <person name="Ebihara H."/>
        </authorList>
    </citation>
    <scope>NUCLEOTIDE SEQUENCE [LARGE SCALE GENOMIC DNA]</scope>
    <source>
        <strain evidence="1 2">KNCP2-13</strain>
    </source>
</reference>
<organism evidence="1 2">
    <name type="scientific">Candidatus Rickettsia kedanie</name>
    <dbReference type="NCBI Taxonomy" id="3115352"/>
    <lineage>
        <taxon>Bacteria</taxon>
        <taxon>Pseudomonadati</taxon>
        <taxon>Pseudomonadota</taxon>
        <taxon>Alphaproteobacteria</taxon>
        <taxon>Rickettsiales</taxon>
        <taxon>Rickettsiaceae</taxon>
        <taxon>Rickettsieae</taxon>
        <taxon>Rickettsia</taxon>
        <taxon>spotted fever group</taxon>
    </lineage>
</organism>